<evidence type="ECO:0000313" key="1">
    <source>
        <dbReference type="EMBL" id="ACM05165.1"/>
    </source>
</evidence>
<evidence type="ECO:0000313" key="2">
    <source>
        <dbReference type="Proteomes" id="UP000000447"/>
    </source>
</evidence>
<name>B9L056_THERP</name>
<gene>
    <name evidence="1" type="ordered locus">trd_1548</name>
</gene>
<organism evidence="1 2">
    <name type="scientific">Thermomicrobium roseum (strain ATCC 27502 / DSM 5159 / P-2)</name>
    <dbReference type="NCBI Taxonomy" id="309801"/>
    <lineage>
        <taxon>Bacteria</taxon>
        <taxon>Pseudomonadati</taxon>
        <taxon>Thermomicrobiota</taxon>
        <taxon>Thermomicrobia</taxon>
        <taxon>Thermomicrobiales</taxon>
        <taxon>Thermomicrobiaceae</taxon>
        <taxon>Thermomicrobium</taxon>
    </lineage>
</organism>
<sequence>MEQRCGIYRPADGKPRVGRGSLLLTPARLRELDVQRWPARTLSELLATVHGERASFVQRAQRSPAPVLRRLPADTRSWLSLDRASSVAELVS</sequence>
<proteinExistence type="predicted"/>
<dbReference type="KEGG" id="tro:trd_1548"/>
<dbReference type="AlphaFoldDB" id="B9L056"/>
<protein>
    <submittedName>
        <fullName evidence="1">Uncharacterized protein</fullName>
    </submittedName>
</protein>
<dbReference type="HOGENOM" id="CLU_2412225_0_0_0"/>
<keyword evidence="2" id="KW-1185">Reference proteome</keyword>
<dbReference type="Proteomes" id="UP000000447">
    <property type="component" value="Chromosome"/>
</dbReference>
<dbReference type="EMBL" id="CP001275">
    <property type="protein sequence ID" value="ACM05165.1"/>
    <property type="molecule type" value="Genomic_DNA"/>
</dbReference>
<reference evidence="1 2" key="1">
    <citation type="journal article" date="2009" name="PLoS ONE">
        <title>Complete genome sequence of the aerobic CO-oxidizing thermophile Thermomicrobium roseum.</title>
        <authorList>
            <person name="Wu D."/>
            <person name="Raymond J."/>
            <person name="Wu M."/>
            <person name="Chatterji S."/>
            <person name="Ren Q."/>
            <person name="Graham J.E."/>
            <person name="Bryant D.A."/>
            <person name="Robb F."/>
            <person name="Colman A."/>
            <person name="Tallon L.J."/>
            <person name="Badger J.H."/>
            <person name="Madupu R."/>
            <person name="Ward N.L."/>
            <person name="Eisen J.A."/>
        </authorList>
    </citation>
    <scope>NUCLEOTIDE SEQUENCE [LARGE SCALE GENOMIC DNA]</scope>
    <source>
        <strain evidence="2">ATCC 27502 / DSM 5159 / P-2</strain>
    </source>
</reference>
<accession>B9L056</accession>